<dbReference type="AlphaFoldDB" id="A0A6C0DNS3"/>
<keyword evidence="4" id="KW-0560">Oxidoreductase</keyword>
<dbReference type="GO" id="GO:0010436">
    <property type="term" value="F:carotenoid dioxygenase activity"/>
    <property type="evidence" value="ECO:0007669"/>
    <property type="project" value="TreeGrafter"/>
</dbReference>
<proteinExistence type="inferred from homology"/>
<dbReference type="PANTHER" id="PTHR10543">
    <property type="entry name" value="BETA-CAROTENE DIOXYGENASE"/>
    <property type="match status" value="1"/>
</dbReference>
<evidence type="ECO:0000256" key="5">
    <source>
        <dbReference type="ARBA" id="ARBA00023004"/>
    </source>
</evidence>
<reference evidence="6" key="1">
    <citation type="journal article" date="2020" name="Nature">
        <title>Giant virus diversity and host interactions through global metagenomics.</title>
        <authorList>
            <person name="Schulz F."/>
            <person name="Roux S."/>
            <person name="Paez-Espino D."/>
            <person name="Jungbluth S."/>
            <person name="Walsh D.A."/>
            <person name="Denef V.J."/>
            <person name="McMahon K.D."/>
            <person name="Konstantinidis K.T."/>
            <person name="Eloe-Fadrosh E.A."/>
            <person name="Kyrpides N.C."/>
            <person name="Woyke T."/>
        </authorList>
    </citation>
    <scope>NUCLEOTIDE SEQUENCE</scope>
    <source>
        <strain evidence="6">GVMAG-M-3300023174-3</strain>
    </source>
</reference>
<evidence type="ECO:0000256" key="3">
    <source>
        <dbReference type="ARBA" id="ARBA00022723"/>
    </source>
</evidence>
<sequence>MIHLYIATLSLILYSQFQCNNGFVFPSHFPFLPMKKYSIADKEANRPISYTLPESQAKIIKKLDGFFGVIGPDKTHFQIKNLIDLFMSDGNIQGIFFKGGELTYVKNFIRTEKVEFEEKHGRLPEHMLFRPLFMILHKLRIFPNTEGVANTAIVSIHNKTYALYERDTPYLLDINFNATQIRTVKKITMKGTSCFSAHSKYSDAIETMDYDVITKSINYHQYDENFEWIRQKQIKTKHMPFVHDFLILKDKIIFVDAPFALNFRNMFSCVLPILLNKMDKTIIQIVDKNTGSVESYVSDESFFIFHYADCKEDDRYISIYASMYDQLDFSEFNIAGKYRILRIDKVTKKVFFEKNDALEALNLEFPIRFENKIVFSNNSGFVVCNELDILKQISFDDRHVCGEPVIKYIENRPYLIAFMFHKSTRNKGFIMVMDLNTYEMIEIPFLESLNVGFHSIFLDRPL</sequence>
<evidence type="ECO:0008006" key="7">
    <source>
        <dbReference type="Google" id="ProtNLM"/>
    </source>
</evidence>
<name>A0A6C0DNS3_9ZZZZ</name>
<comment type="cofactor">
    <cofactor evidence="1">
        <name>Fe(2+)</name>
        <dbReference type="ChEBI" id="CHEBI:29033"/>
    </cofactor>
</comment>
<dbReference type="InterPro" id="IPR004294">
    <property type="entry name" value="Carotenoid_Oase"/>
</dbReference>
<dbReference type="GO" id="GO:0016121">
    <property type="term" value="P:carotene catabolic process"/>
    <property type="evidence" value="ECO:0007669"/>
    <property type="project" value="TreeGrafter"/>
</dbReference>
<organism evidence="6">
    <name type="scientific">viral metagenome</name>
    <dbReference type="NCBI Taxonomy" id="1070528"/>
    <lineage>
        <taxon>unclassified sequences</taxon>
        <taxon>metagenomes</taxon>
        <taxon>organismal metagenomes</taxon>
    </lineage>
</organism>
<evidence type="ECO:0000256" key="1">
    <source>
        <dbReference type="ARBA" id="ARBA00001954"/>
    </source>
</evidence>
<dbReference type="PANTHER" id="PTHR10543:SF89">
    <property type="entry name" value="CAROTENOID 9,10(9',10')-CLEAVAGE DIOXYGENASE 1"/>
    <property type="match status" value="1"/>
</dbReference>
<dbReference type="EMBL" id="MN739649">
    <property type="protein sequence ID" value="QHT18193.1"/>
    <property type="molecule type" value="Genomic_DNA"/>
</dbReference>
<keyword evidence="3" id="KW-0479">Metal-binding</keyword>
<evidence type="ECO:0000313" key="6">
    <source>
        <dbReference type="EMBL" id="QHT18193.1"/>
    </source>
</evidence>
<dbReference type="GO" id="GO:0046872">
    <property type="term" value="F:metal ion binding"/>
    <property type="evidence" value="ECO:0007669"/>
    <property type="project" value="UniProtKB-KW"/>
</dbReference>
<evidence type="ECO:0000256" key="4">
    <source>
        <dbReference type="ARBA" id="ARBA00023002"/>
    </source>
</evidence>
<dbReference type="Pfam" id="PF03055">
    <property type="entry name" value="RPE65"/>
    <property type="match status" value="1"/>
</dbReference>
<accession>A0A6C0DNS3</accession>
<protein>
    <recommendedName>
        <fullName evidence="7">Dioxygenase</fullName>
    </recommendedName>
</protein>
<evidence type="ECO:0000256" key="2">
    <source>
        <dbReference type="ARBA" id="ARBA00006787"/>
    </source>
</evidence>
<keyword evidence="5" id="KW-0408">Iron</keyword>
<comment type="similarity">
    <text evidence="2">Belongs to the carotenoid oxygenase family.</text>
</comment>